<dbReference type="Proteomes" id="UP000192333">
    <property type="component" value="Chromosome I"/>
</dbReference>
<evidence type="ECO:0000313" key="3">
    <source>
        <dbReference type="Proteomes" id="UP000192333"/>
    </source>
</evidence>
<organism evidence="2 3">
    <name type="scientific">Aquiflexum balticum DSM 16537</name>
    <dbReference type="NCBI Taxonomy" id="758820"/>
    <lineage>
        <taxon>Bacteria</taxon>
        <taxon>Pseudomonadati</taxon>
        <taxon>Bacteroidota</taxon>
        <taxon>Cytophagia</taxon>
        <taxon>Cytophagales</taxon>
        <taxon>Cyclobacteriaceae</taxon>
        <taxon>Aquiflexum</taxon>
    </lineage>
</organism>
<protein>
    <submittedName>
        <fullName evidence="2">Outer membrane protein beta-barrel domain-containing protein</fullName>
    </submittedName>
</protein>
<keyword evidence="3" id="KW-1185">Reference proteome</keyword>
<proteinExistence type="predicted"/>
<evidence type="ECO:0000259" key="1">
    <source>
        <dbReference type="Pfam" id="PF13568"/>
    </source>
</evidence>
<dbReference type="RefSeq" id="WP_084123294.1">
    <property type="nucleotide sequence ID" value="NZ_LT838813.1"/>
</dbReference>
<reference evidence="3" key="1">
    <citation type="submission" date="2017-04" db="EMBL/GenBank/DDBJ databases">
        <authorList>
            <person name="Varghese N."/>
            <person name="Submissions S."/>
        </authorList>
    </citation>
    <scope>NUCLEOTIDE SEQUENCE [LARGE SCALE GENOMIC DNA]</scope>
    <source>
        <strain evidence="3">DSM 16537</strain>
    </source>
</reference>
<dbReference type="OrthoDB" id="959017at2"/>
<name>A0A1W2HBY0_9BACT</name>
<dbReference type="STRING" id="758820.SAMN00777080_5069"/>
<sequence length="246" mass="28015">MKRTTLTVLFTIIILSNLFAQERQRTPIGGRPDIKGDLFIELGFNSLNNRPDELQTKFFLSRTFNMYYQYPINIAGDKSGFTFNPGIGVNTDRMAFIDDQTLFNNPELGPESSQLLEITSVYGDDISIRTNTVSASYFEIPLEFRYHFNKNNYGSSMRVALGGKVGYLFQSQTKIAYTDDNGLDRKIKDRQSFGFNPLKYGVYARFGFSGINLWGYYGLNRVFLKEKGPFQTEASQINFGISVALF</sequence>
<dbReference type="AlphaFoldDB" id="A0A1W2HBY0"/>
<gene>
    <name evidence="2" type="ORF">SAMN00777080_5069</name>
</gene>
<dbReference type="EMBL" id="LT838813">
    <property type="protein sequence ID" value="SMD46380.1"/>
    <property type="molecule type" value="Genomic_DNA"/>
</dbReference>
<dbReference type="Pfam" id="PF13568">
    <property type="entry name" value="OMP_b-brl_2"/>
    <property type="match status" value="1"/>
</dbReference>
<accession>A0A1W2HBY0</accession>
<evidence type="ECO:0000313" key="2">
    <source>
        <dbReference type="EMBL" id="SMD46380.1"/>
    </source>
</evidence>
<feature type="domain" description="Outer membrane protein beta-barrel" evidence="1">
    <location>
        <begin position="38"/>
        <end position="223"/>
    </location>
</feature>
<dbReference type="InterPro" id="IPR025665">
    <property type="entry name" value="Beta-barrel_OMP_2"/>
</dbReference>